<dbReference type="InterPro" id="IPR027417">
    <property type="entry name" value="P-loop_NTPase"/>
</dbReference>
<dbReference type="SMART" id="SM00382">
    <property type="entry name" value="AAA"/>
    <property type="match status" value="1"/>
</dbReference>
<proteinExistence type="inferred from homology"/>
<keyword evidence="5 7" id="KW-0067">ATP-binding</keyword>
<dbReference type="InterPro" id="IPR003439">
    <property type="entry name" value="ABC_transporter-like_ATP-bd"/>
</dbReference>
<feature type="domain" description="ABC transporter" evidence="6">
    <location>
        <begin position="4"/>
        <end position="233"/>
    </location>
</feature>
<evidence type="ECO:0000256" key="5">
    <source>
        <dbReference type="ARBA" id="ARBA00022840"/>
    </source>
</evidence>
<dbReference type="InterPro" id="IPR017871">
    <property type="entry name" value="ABC_transporter-like_CS"/>
</dbReference>
<dbReference type="AlphaFoldDB" id="A0A251X4B5"/>
<dbReference type="GO" id="GO:0005524">
    <property type="term" value="F:ATP binding"/>
    <property type="evidence" value="ECO:0007669"/>
    <property type="project" value="UniProtKB-KW"/>
</dbReference>
<dbReference type="SUPFAM" id="SSF52540">
    <property type="entry name" value="P-loop containing nucleoside triphosphate hydrolases"/>
    <property type="match status" value="1"/>
</dbReference>
<dbReference type="PROSITE" id="PS00211">
    <property type="entry name" value="ABC_TRANSPORTER_1"/>
    <property type="match status" value="1"/>
</dbReference>
<dbReference type="NCBIfam" id="TIGR03864">
    <property type="entry name" value="PQQ_ABC_ATP"/>
    <property type="match status" value="1"/>
</dbReference>
<dbReference type="GO" id="GO:0016887">
    <property type="term" value="F:ATP hydrolysis activity"/>
    <property type="evidence" value="ECO:0007669"/>
    <property type="project" value="InterPro"/>
</dbReference>
<protein>
    <submittedName>
        <fullName evidence="7">ABC transporter ATP-binding protein</fullName>
    </submittedName>
</protein>
<evidence type="ECO:0000313" key="7">
    <source>
        <dbReference type="EMBL" id="OUD12291.1"/>
    </source>
</evidence>
<dbReference type="InterPro" id="IPR050763">
    <property type="entry name" value="ABC_transporter_ATP-binding"/>
</dbReference>
<dbReference type="PROSITE" id="PS50893">
    <property type="entry name" value="ABC_TRANSPORTER_2"/>
    <property type="match status" value="1"/>
</dbReference>
<dbReference type="PANTHER" id="PTHR42711">
    <property type="entry name" value="ABC TRANSPORTER ATP-BINDING PROTEIN"/>
    <property type="match status" value="1"/>
</dbReference>
<evidence type="ECO:0000313" key="8">
    <source>
        <dbReference type="Proteomes" id="UP000194798"/>
    </source>
</evidence>
<keyword evidence="2" id="KW-0813">Transport</keyword>
<gene>
    <name evidence="7" type="ORF">TPSD3_14330</name>
</gene>
<dbReference type="RefSeq" id="WP_086489239.1">
    <property type="nucleotide sequence ID" value="NZ_MSLT01000023.1"/>
</dbReference>
<comment type="similarity">
    <text evidence="1">Belongs to the ABC transporter superfamily.</text>
</comment>
<reference evidence="7 8" key="1">
    <citation type="submission" date="2016-12" db="EMBL/GenBank/DDBJ databases">
        <title>Thioflexothrix psekupsii D3 genome sequencing and assembly.</title>
        <authorList>
            <person name="Fomenkov A."/>
            <person name="Vincze T."/>
            <person name="Grabovich M."/>
            <person name="Anton B.P."/>
            <person name="Dubinina G."/>
            <person name="Orlova M."/>
            <person name="Belousova E."/>
            <person name="Roberts R.J."/>
        </authorList>
    </citation>
    <scope>NUCLEOTIDE SEQUENCE [LARGE SCALE GENOMIC DNA]</scope>
    <source>
        <strain evidence="7">D3</strain>
    </source>
</reference>
<dbReference type="OrthoDB" id="5560252at2"/>
<evidence type="ECO:0000256" key="1">
    <source>
        <dbReference type="ARBA" id="ARBA00005417"/>
    </source>
</evidence>
<dbReference type="InterPro" id="IPR022467">
    <property type="entry name" value="ABC_transprt_ATP-bd_su_PQQ"/>
</dbReference>
<sequence length="237" mass="25850">MSILQVTQLSKNYGNIKALKQVSFTINAGEFVVLLGLNGAGKSTLFQLLTGLFVADAGQIEIVGHRLDKQPTAALARIGVVFQQPTLDLSMTVVANLRFHARLHGMGRESQSRIEQELSALQLSAEAHRRTQELSGGNRRRVELARALLHQPALLLMDEPTVGLDPASRQQLLRGVHELCAQRGLAVLWATHLVDEATMAQRVLVLHKGQLLAQATPDDLRQQTGAADLEAAFLSFT</sequence>
<dbReference type="InterPro" id="IPR003593">
    <property type="entry name" value="AAA+_ATPase"/>
</dbReference>
<keyword evidence="3" id="KW-0536">Nodulation</keyword>
<evidence type="ECO:0000256" key="2">
    <source>
        <dbReference type="ARBA" id="ARBA00022448"/>
    </source>
</evidence>
<keyword evidence="4" id="KW-0547">Nucleotide-binding</keyword>
<accession>A0A251X4B5</accession>
<evidence type="ECO:0000256" key="4">
    <source>
        <dbReference type="ARBA" id="ARBA00022741"/>
    </source>
</evidence>
<dbReference type="Proteomes" id="UP000194798">
    <property type="component" value="Unassembled WGS sequence"/>
</dbReference>
<dbReference type="EMBL" id="MSLT01000023">
    <property type="protein sequence ID" value="OUD12291.1"/>
    <property type="molecule type" value="Genomic_DNA"/>
</dbReference>
<keyword evidence="8" id="KW-1185">Reference proteome</keyword>
<dbReference type="Pfam" id="PF00005">
    <property type="entry name" value="ABC_tran"/>
    <property type="match status" value="1"/>
</dbReference>
<dbReference type="Gene3D" id="3.40.50.300">
    <property type="entry name" value="P-loop containing nucleotide triphosphate hydrolases"/>
    <property type="match status" value="1"/>
</dbReference>
<evidence type="ECO:0000256" key="3">
    <source>
        <dbReference type="ARBA" id="ARBA00022458"/>
    </source>
</evidence>
<comment type="caution">
    <text evidence="7">The sequence shown here is derived from an EMBL/GenBank/DDBJ whole genome shotgun (WGS) entry which is preliminary data.</text>
</comment>
<evidence type="ECO:0000259" key="6">
    <source>
        <dbReference type="PROSITE" id="PS50893"/>
    </source>
</evidence>
<dbReference type="PANTHER" id="PTHR42711:SF5">
    <property type="entry name" value="ABC TRANSPORTER ATP-BINDING PROTEIN NATA"/>
    <property type="match status" value="1"/>
</dbReference>
<organism evidence="7 8">
    <name type="scientific">Thioflexithrix psekupsensis</name>
    <dbReference type="NCBI Taxonomy" id="1570016"/>
    <lineage>
        <taxon>Bacteria</taxon>
        <taxon>Pseudomonadati</taxon>
        <taxon>Pseudomonadota</taxon>
        <taxon>Gammaproteobacteria</taxon>
        <taxon>Thiotrichales</taxon>
        <taxon>Thioflexithrix</taxon>
    </lineage>
</organism>
<name>A0A251X4B5_9GAMM</name>